<keyword evidence="3" id="KW-1185">Reference proteome</keyword>
<sequence length="171" mass="19956">MKKILFLLAFTGWAIALLVHILSIFEIYFSDTFPIEDWLFPGLFVVWIATIFYLKSEKELKSENAIANNEDNYFSPMFDNIPNWLRVLAIFSFIYSPINFFMTANGYTPEIDNGQFILMEKSTFIKTLTKLEYIHYKANEVRLSTGHLLAFYGISSAFLYRNMKMGLKGYT</sequence>
<evidence type="ECO:0000313" key="3">
    <source>
        <dbReference type="Proteomes" id="UP000292884"/>
    </source>
</evidence>
<keyword evidence="1" id="KW-0472">Membrane</keyword>
<gene>
    <name evidence="2" type="ORF">EZ428_21240</name>
</gene>
<feature type="transmembrane region" description="Helical" evidence="1">
    <location>
        <begin position="141"/>
        <end position="160"/>
    </location>
</feature>
<comment type="caution">
    <text evidence="2">The sequence shown here is derived from an EMBL/GenBank/DDBJ whole genome shotgun (WGS) entry which is preliminary data.</text>
</comment>
<feature type="transmembrane region" description="Helical" evidence="1">
    <location>
        <begin position="84"/>
        <end position="102"/>
    </location>
</feature>
<dbReference type="Proteomes" id="UP000292884">
    <property type="component" value="Unassembled WGS sequence"/>
</dbReference>
<name>A0A4R0MNA2_9SPHI</name>
<organism evidence="2 3">
    <name type="scientific">Pedobacter frigiditerrae</name>
    <dbReference type="NCBI Taxonomy" id="2530452"/>
    <lineage>
        <taxon>Bacteria</taxon>
        <taxon>Pseudomonadati</taxon>
        <taxon>Bacteroidota</taxon>
        <taxon>Sphingobacteriia</taxon>
        <taxon>Sphingobacteriales</taxon>
        <taxon>Sphingobacteriaceae</taxon>
        <taxon>Pedobacter</taxon>
    </lineage>
</organism>
<protein>
    <submittedName>
        <fullName evidence="2">Uncharacterized protein</fullName>
    </submittedName>
</protein>
<evidence type="ECO:0000313" key="2">
    <source>
        <dbReference type="EMBL" id="TCC88248.1"/>
    </source>
</evidence>
<keyword evidence="1" id="KW-1133">Transmembrane helix</keyword>
<keyword evidence="1" id="KW-0812">Transmembrane</keyword>
<reference evidence="2 3" key="1">
    <citation type="submission" date="2019-02" db="EMBL/GenBank/DDBJ databases">
        <title>Pedobacter sp. RP-1-13 sp. nov., isolated from Arctic soil.</title>
        <authorList>
            <person name="Dahal R.H."/>
        </authorList>
    </citation>
    <scope>NUCLEOTIDE SEQUENCE [LARGE SCALE GENOMIC DNA]</scope>
    <source>
        <strain evidence="2 3">RP-1-13</strain>
    </source>
</reference>
<dbReference type="RefSeq" id="WP_131555279.1">
    <property type="nucleotide sequence ID" value="NZ_SJSK01000006.1"/>
</dbReference>
<dbReference type="AlphaFoldDB" id="A0A4R0MNA2"/>
<feature type="transmembrane region" description="Helical" evidence="1">
    <location>
        <begin position="39"/>
        <end position="54"/>
    </location>
</feature>
<proteinExistence type="predicted"/>
<dbReference type="OrthoDB" id="1355850at2"/>
<dbReference type="EMBL" id="SJSK01000006">
    <property type="protein sequence ID" value="TCC88248.1"/>
    <property type="molecule type" value="Genomic_DNA"/>
</dbReference>
<evidence type="ECO:0000256" key="1">
    <source>
        <dbReference type="SAM" id="Phobius"/>
    </source>
</evidence>
<accession>A0A4R0MNA2</accession>